<gene>
    <name evidence="8" type="ORF">GTHE00462_LOCUS12755</name>
</gene>
<evidence type="ECO:0000256" key="1">
    <source>
        <dbReference type="ARBA" id="ARBA00004477"/>
    </source>
</evidence>
<accession>A0A7S4NLY2</accession>
<reference evidence="8" key="1">
    <citation type="submission" date="2021-01" db="EMBL/GenBank/DDBJ databases">
        <authorList>
            <person name="Corre E."/>
            <person name="Pelletier E."/>
            <person name="Niang G."/>
            <person name="Scheremetjew M."/>
            <person name="Finn R."/>
            <person name="Kale V."/>
            <person name="Holt S."/>
            <person name="Cochrane G."/>
            <person name="Meng A."/>
            <person name="Brown T."/>
            <person name="Cohen L."/>
        </authorList>
    </citation>
    <scope>NUCLEOTIDE SEQUENCE</scope>
    <source>
        <strain evidence="8">CCMP 2712</strain>
    </source>
</reference>
<evidence type="ECO:0000256" key="5">
    <source>
        <dbReference type="ARBA" id="ARBA00023136"/>
    </source>
</evidence>
<sequence>MVVVVDLIYWKDAKMSGAALGAGIVLYVLTSFRGYTYLSLTSLLLLTHLLISLAMTLVARWQGKSTPQGKPLQVDPELAKKAVEHVNRAIVWYSELLRGEDVMTAGKVVGVLFVTWTLGSWFDGPTLLMLIYVSFFSLPLGYKKNRKVVDEKLAMVQAKLQEVADKINSKIPKATPAPAPAAATNKQD</sequence>
<keyword evidence="2 6" id="KW-0812">Transmembrane</keyword>
<dbReference type="AlphaFoldDB" id="A0A7S4NLY2"/>
<evidence type="ECO:0000256" key="2">
    <source>
        <dbReference type="ARBA" id="ARBA00022692"/>
    </source>
</evidence>
<dbReference type="Pfam" id="PF02453">
    <property type="entry name" value="Reticulon"/>
    <property type="match status" value="1"/>
</dbReference>
<feature type="transmembrane region" description="Helical" evidence="6">
    <location>
        <begin position="35"/>
        <end position="58"/>
    </location>
</feature>
<dbReference type="InterPro" id="IPR003388">
    <property type="entry name" value="Reticulon"/>
</dbReference>
<feature type="transmembrane region" description="Helical" evidence="6">
    <location>
        <begin position="12"/>
        <end position="29"/>
    </location>
</feature>
<feature type="domain" description="Reticulon" evidence="7">
    <location>
        <begin position="4"/>
        <end position="188"/>
    </location>
</feature>
<organism evidence="8">
    <name type="scientific">Guillardia theta</name>
    <name type="common">Cryptophyte</name>
    <name type="synonym">Cryptomonas phi</name>
    <dbReference type="NCBI Taxonomy" id="55529"/>
    <lineage>
        <taxon>Eukaryota</taxon>
        <taxon>Cryptophyceae</taxon>
        <taxon>Pyrenomonadales</taxon>
        <taxon>Geminigeraceae</taxon>
        <taxon>Guillardia</taxon>
    </lineage>
</organism>
<evidence type="ECO:0000256" key="3">
    <source>
        <dbReference type="ARBA" id="ARBA00022824"/>
    </source>
</evidence>
<evidence type="ECO:0000313" key="8">
    <source>
        <dbReference type="EMBL" id="CAE2294612.1"/>
    </source>
</evidence>
<protein>
    <recommendedName>
        <fullName evidence="6">Reticulon-like protein</fullName>
    </recommendedName>
</protein>
<dbReference type="GO" id="GO:0009617">
    <property type="term" value="P:response to bacterium"/>
    <property type="evidence" value="ECO:0007669"/>
    <property type="project" value="InterPro"/>
</dbReference>
<dbReference type="PANTHER" id="PTHR10994">
    <property type="entry name" value="RETICULON"/>
    <property type="match status" value="1"/>
</dbReference>
<name>A0A7S4NLY2_GUITH</name>
<keyword evidence="5 6" id="KW-0472">Membrane</keyword>
<feature type="transmembrane region" description="Helical" evidence="6">
    <location>
        <begin position="125"/>
        <end position="142"/>
    </location>
</feature>
<keyword evidence="3 6" id="KW-0256">Endoplasmic reticulum</keyword>
<dbReference type="PANTHER" id="PTHR10994:SF193">
    <property type="entry name" value="RETICULON-LIKE PROTEIN"/>
    <property type="match status" value="1"/>
</dbReference>
<dbReference type="PROSITE" id="PS50845">
    <property type="entry name" value="RETICULON"/>
    <property type="match status" value="1"/>
</dbReference>
<comment type="subcellular location">
    <subcellularLocation>
        <location evidence="1 6">Endoplasmic reticulum membrane</location>
        <topology evidence="1 6">Multi-pass membrane protein</topology>
    </subcellularLocation>
</comment>
<evidence type="ECO:0000256" key="4">
    <source>
        <dbReference type="ARBA" id="ARBA00022989"/>
    </source>
</evidence>
<evidence type="ECO:0000256" key="6">
    <source>
        <dbReference type="RuleBase" id="RU363132"/>
    </source>
</evidence>
<dbReference type="GO" id="GO:0005789">
    <property type="term" value="C:endoplasmic reticulum membrane"/>
    <property type="evidence" value="ECO:0007669"/>
    <property type="project" value="UniProtKB-SubCell"/>
</dbReference>
<proteinExistence type="predicted"/>
<keyword evidence="4 6" id="KW-1133">Transmembrane helix</keyword>
<evidence type="ECO:0000259" key="7">
    <source>
        <dbReference type="PROSITE" id="PS50845"/>
    </source>
</evidence>
<dbReference type="EMBL" id="HBKN01016295">
    <property type="protein sequence ID" value="CAE2294612.1"/>
    <property type="molecule type" value="Transcribed_RNA"/>
</dbReference>
<dbReference type="InterPro" id="IPR045064">
    <property type="entry name" value="Reticulon-like"/>
</dbReference>